<gene>
    <name evidence="3" type="ORF">SCOCK_490047</name>
</gene>
<dbReference type="PANTHER" id="PTHR35526:SF3">
    <property type="entry name" value="ANTI-SIGMA-F FACTOR RSBW"/>
    <property type="match status" value="1"/>
</dbReference>
<reference evidence="3" key="1">
    <citation type="submission" date="2021-05" db="EMBL/GenBank/DDBJ databases">
        <authorList>
            <person name="Arsene-Ploetze F."/>
        </authorList>
    </citation>
    <scope>NUCLEOTIDE SEQUENCE</scope>
    <source>
        <strain evidence="3">DSM 42138</strain>
    </source>
</reference>
<dbReference type="AlphaFoldDB" id="A0A9W4DZY0"/>
<feature type="domain" description="Histidine kinase/HSP90-like ATPase" evidence="2">
    <location>
        <begin position="34"/>
        <end position="147"/>
    </location>
</feature>
<proteinExistence type="predicted"/>
<dbReference type="Gene3D" id="3.30.565.10">
    <property type="entry name" value="Histidine kinase-like ATPase, C-terminal domain"/>
    <property type="match status" value="1"/>
</dbReference>
<evidence type="ECO:0000313" key="4">
    <source>
        <dbReference type="Proteomes" id="UP001152519"/>
    </source>
</evidence>
<evidence type="ECO:0000313" key="3">
    <source>
        <dbReference type="EMBL" id="CAG6396934.1"/>
    </source>
</evidence>
<keyword evidence="4" id="KW-1185">Reference proteome</keyword>
<dbReference type="InterPro" id="IPR054202">
    <property type="entry name" value="DUF6907"/>
</dbReference>
<evidence type="ECO:0000259" key="2">
    <source>
        <dbReference type="Pfam" id="PF13581"/>
    </source>
</evidence>
<protein>
    <submittedName>
        <fullName evidence="3">Histidine kinase-like ATPase domain-containing protein</fullName>
    </submittedName>
</protein>
<dbReference type="Proteomes" id="UP001152519">
    <property type="component" value="Unassembled WGS sequence"/>
</dbReference>
<dbReference type="Pfam" id="PF21848">
    <property type="entry name" value="DUF6907"/>
    <property type="match status" value="1"/>
</dbReference>
<dbReference type="SUPFAM" id="SSF55874">
    <property type="entry name" value="ATPase domain of HSP90 chaperone/DNA topoisomerase II/histidine kinase"/>
    <property type="match status" value="1"/>
</dbReference>
<dbReference type="PANTHER" id="PTHR35526">
    <property type="entry name" value="ANTI-SIGMA-F FACTOR RSBW-RELATED"/>
    <property type="match status" value="1"/>
</dbReference>
<sequence>MSHTIAPGKAAPSAPPAQPNLSDLRLAFSHGFRVSADEAAVAAARREVPAVARGWGVPLTDETFSDLGLLSSEVITNAIRHTNAPCAVVMRWTGTRVRVEVTDVSPVRPKPRHGSLDAEGGRGLLLVNALAADWGSIDDPAGKVVWFELGPSDGTPPPWSTPGKWTITTDSGSATSGYLPAWAEDDPTEVNVPLDQLTERLAGINHRNFFEGPMLPLTAPDVWEGVEEDAVFEGSVDCNPYDPDPGLRVPVVNLQVCVGRWILGLDPHGLAEVAAKLHAHADFLEAKVRPALVAAREDWAAHQPPAQQRSPASGP</sequence>
<dbReference type="CDD" id="cd16936">
    <property type="entry name" value="HATPase_RsbW-like"/>
    <property type="match status" value="1"/>
</dbReference>
<dbReference type="Pfam" id="PF13581">
    <property type="entry name" value="HATPase_c_2"/>
    <property type="match status" value="1"/>
</dbReference>
<keyword evidence="3" id="KW-0418">Kinase</keyword>
<keyword evidence="3" id="KW-0808">Transferase</keyword>
<dbReference type="InterPro" id="IPR036890">
    <property type="entry name" value="HATPase_C_sf"/>
</dbReference>
<evidence type="ECO:0000256" key="1">
    <source>
        <dbReference type="ARBA" id="ARBA00022527"/>
    </source>
</evidence>
<dbReference type="EMBL" id="CAJSLV010000080">
    <property type="protein sequence ID" value="CAG6396934.1"/>
    <property type="molecule type" value="Genomic_DNA"/>
</dbReference>
<dbReference type="GO" id="GO:0004674">
    <property type="term" value="F:protein serine/threonine kinase activity"/>
    <property type="evidence" value="ECO:0007669"/>
    <property type="project" value="UniProtKB-KW"/>
</dbReference>
<name>A0A9W4DZY0_9ACTN</name>
<dbReference type="InterPro" id="IPR003594">
    <property type="entry name" value="HATPase_dom"/>
</dbReference>
<organism evidence="3 4">
    <name type="scientific">Actinacidiphila cocklensis</name>
    <dbReference type="NCBI Taxonomy" id="887465"/>
    <lineage>
        <taxon>Bacteria</taxon>
        <taxon>Bacillati</taxon>
        <taxon>Actinomycetota</taxon>
        <taxon>Actinomycetes</taxon>
        <taxon>Kitasatosporales</taxon>
        <taxon>Streptomycetaceae</taxon>
        <taxon>Actinacidiphila</taxon>
    </lineage>
</organism>
<dbReference type="RefSeq" id="WP_251496123.1">
    <property type="nucleotide sequence ID" value="NZ_CAJSLV010000080.1"/>
</dbReference>
<keyword evidence="1" id="KW-0723">Serine/threonine-protein kinase</keyword>
<accession>A0A9W4DZY0</accession>
<dbReference type="InterPro" id="IPR050267">
    <property type="entry name" value="Anti-sigma-factor_SerPK"/>
</dbReference>
<comment type="caution">
    <text evidence="3">The sequence shown here is derived from an EMBL/GenBank/DDBJ whole genome shotgun (WGS) entry which is preliminary data.</text>
</comment>